<gene>
    <name evidence="4" type="ORF">A3J33_04105</name>
</gene>
<evidence type="ECO:0000259" key="3">
    <source>
        <dbReference type="Pfam" id="PF02775"/>
    </source>
</evidence>
<evidence type="ECO:0000313" key="4">
    <source>
        <dbReference type="EMBL" id="OGC63666.1"/>
    </source>
</evidence>
<feature type="compositionally biased region" description="Polar residues" evidence="2">
    <location>
        <begin position="1"/>
        <end position="20"/>
    </location>
</feature>
<dbReference type="GO" id="GO:0016491">
    <property type="term" value="F:oxidoreductase activity"/>
    <property type="evidence" value="ECO:0007669"/>
    <property type="project" value="UniProtKB-KW"/>
</dbReference>
<dbReference type="Gene3D" id="3.40.50.970">
    <property type="match status" value="1"/>
</dbReference>
<evidence type="ECO:0000256" key="1">
    <source>
        <dbReference type="ARBA" id="ARBA00023002"/>
    </source>
</evidence>
<evidence type="ECO:0000313" key="5">
    <source>
        <dbReference type="Proteomes" id="UP000176492"/>
    </source>
</evidence>
<dbReference type="InterPro" id="IPR051479">
    <property type="entry name" value="PorB-like"/>
</dbReference>
<accession>A0A1F4W2M0</accession>
<dbReference type="Proteomes" id="UP000176492">
    <property type="component" value="Unassembled WGS sequence"/>
</dbReference>
<dbReference type="AlphaFoldDB" id="A0A1F4W2M0"/>
<dbReference type="EMBL" id="MEVM01000194">
    <property type="protein sequence ID" value="OGC63666.1"/>
    <property type="molecule type" value="Genomic_DNA"/>
</dbReference>
<dbReference type="Pfam" id="PF02775">
    <property type="entry name" value="TPP_enzyme_C"/>
    <property type="match status" value="1"/>
</dbReference>
<organism evidence="4 5">
    <name type="scientific">candidate division WWE3 bacterium RIFCSPLOWO2_02_FULL_53_10</name>
    <dbReference type="NCBI Taxonomy" id="1802629"/>
    <lineage>
        <taxon>Bacteria</taxon>
        <taxon>Katanobacteria</taxon>
    </lineage>
</organism>
<dbReference type="SUPFAM" id="SSF52518">
    <property type="entry name" value="Thiamin diphosphate-binding fold (THDP-binding)"/>
    <property type="match status" value="1"/>
</dbReference>
<dbReference type="PANTHER" id="PTHR42897">
    <property type="entry name" value="PYRUVATE SYNTHASE SUBUNIT PORB"/>
    <property type="match status" value="1"/>
</dbReference>
<feature type="region of interest" description="Disordered" evidence="2">
    <location>
        <begin position="1"/>
        <end position="25"/>
    </location>
</feature>
<protein>
    <recommendedName>
        <fullName evidence="3">Thiamine pyrophosphate enzyme TPP-binding domain-containing protein</fullName>
    </recommendedName>
</protein>
<keyword evidence="1" id="KW-0560">Oxidoreductase</keyword>
<proteinExistence type="predicted"/>
<evidence type="ECO:0000256" key="2">
    <source>
        <dbReference type="SAM" id="MobiDB-lite"/>
    </source>
</evidence>
<dbReference type="InterPro" id="IPR011766">
    <property type="entry name" value="TPP_enzyme_TPP-bd"/>
</dbReference>
<sequence>MNTGGQRSSATPRGSNTKTTPGGKPQFKKNILEIMVAHGVPYAATASIYYLDDLRMKLKKAQAYSEEGLAFIHVIAPCNPGWGVEPSQSIRMAQLAVGTNMFPLVEVEHGKWRITHRPEEVTDLAEYLSAQGRFSKLTPEDIEEAKKAVLAYWEKLEKLEKYF</sequence>
<dbReference type="GO" id="GO:0030976">
    <property type="term" value="F:thiamine pyrophosphate binding"/>
    <property type="evidence" value="ECO:0007669"/>
    <property type="project" value="InterPro"/>
</dbReference>
<name>A0A1F4W2M0_UNCKA</name>
<reference evidence="4 5" key="1">
    <citation type="journal article" date="2016" name="Nat. Commun.">
        <title>Thousands of microbial genomes shed light on interconnected biogeochemical processes in an aquifer system.</title>
        <authorList>
            <person name="Anantharaman K."/>
            <person name="Brown C.T."/>
            <person name="Hug L.A."/>
            <person name="Sharon I."/>
            <person name="Castelle C.J."/>
            <person name="Probst A.J."/>
            <person name="Thomas B.C."/>
            <person name="Singh A."/>
            <person name="Wilkins M.J."/>
            <person name="Karaoz U."/>
            <person name="Brodie E.L."/>
            <person name="Williams K.H."/>
            <person name="Hubbard S.S."/>
            <person name="Banfield J.F."/>
        </authorList>
    </citation>
    <scope>NUCLEOTIDE SEQUENCE [LARGE SCALE GENOMIC DNA]</scope>
</reference>
<comment type="caution">
    <text evidence="4">The sequence shown here is derived from an EMBL/GenBank/DDBJ whole genome shotgun (WGS) entry which is preliminary data.</text>
</comment>
<feature type="domain" description="Thiamine pyrophosphate enzyme TPP-binding" evidence="3">
    <location>
        <begin position="3"/>
        <end position="74"/>
    </location>
</feature>
<dbReference type="PANTHER" id="PTHR42897:SF2">
    <property type="entry name" value="PYRUVATE SYNTHASE SUBUNIT PORB"/>
    <property type="match status" value="1"/>
</dbReference>
<dbReference type="InterPro" id="IPR029061">
    <property type="entry name" value="THDP-binding"/>
</dbReference>